<dbReference type="Proteomes" id="UP000824881">
    <property type="component" value="Unassembled WGS sequence"/>
</dbReference>
<dbReference type="EMBL" id="WQMT02000010">
    <property type="protein sequence ID" value="KAG9218409.1"/>
    <property type="molecule type" value="Genomic_DNA"/>
</dbReference>
<reference evidence="1 2" key="1">
    <citation type="journal article" date="2021" name="Appl. Environ. Microbiol.">
        <title>Genetic linkage and physical mapping for an oyster mushroom Pleurotus cornucopiae and QTL analysis for the trait cap color.</title>
        <authorList>
            <person name="Zhang Y."/>
            <person name="Gao W."/>
            <person name="Sonnenberg A."/>
            <person name="Chen Q."/>
            <person name="Zhang J."/>
            <person name="Huang C."/>
        </authorList>
    </citation>
    <scope>NUCLEOTIDE SEQUENCE [LARGE SCALE GENOMIC DNA]</scope>
    <source>
        <strain evidence="1">CCMSSC00406</strain>
    </source>
</reference>
<organism evidence="1 2">
    <name type="scientific">Pleurotus cornucopiae</name>
    <name type="common">Cornucopia mushroom</name>
    <dbReference type="NCBI Taxonomy" id="5321"/>
    <lineage>
        <taxon>Eukaryota</taxon>
        <taxon>Fungi</taxon>
        <taxon>Dikarya</taxon>
        <taxon>Basidiomycota</taxon>
        <taxon>Agaricomycotina</taxon>
        <taxon>Agaricomycetes</taxon>
        <taxon>Agaricomycetidae</taxon>
        <taxon>Agaricales</taxon>
        <taxon>Pleurotineae</taxon>
        <taxon>Pleurotaceae</taxon>
        <taxon>Pleurotus</taxon>
    </lineage>
</organism>
<comment type="caution">
    <text evidence="1">The sequence shown here is derived from an EMBL/GenBank/DDBJ whole genome shotgun (WGS) entry which is preliminary data.</text>
</comment>
<evidence type="ECO:0000313" key="1">
    <source>
        <dbReference type="EMBL" id="KAG9218409.1"/>
    </source>
</evidence>
<name>A0ACB7IL24_PLECO</name>
<sequence length="249" mass="28489">MKGLTPREKAYEEVTGQVANYLKLVGSSLRVSSAGISITKAAISVLETPTRNPVQLMAGLRSHAEECRLEAQNMEKEFRKVRTQIWTISQKVGINYKTSGKDESHTVDIEKLRGVGDVDLFDVFTEVINQLTGTIARFVAWWDDATINWKNVKEHMITFKHGSGTDFLIEEWRDLQLQYQLYREEVSLIIRAKKQMTHCTADYGATGLLYFEVLKLKPRTHFANVVHQMTTLLSDIIFHEPPYDDEHAD</sequence>
<protein>
    <submittedName>
        <fullName evidence="1">Uncharacterized protein</fullName>
    </submittedName>
</protein>
<gene>
    <name evidence="1" type="ORF">CCMSSC00406_0007990</name>
</gene>
<evidence type="ECO:0000313" key="2">
    <source>
        <dbReference type="Proteomes" id="UP000824881"/>
    </source>
</evidence>
<accession>A0ACB7IL24</accession>
<keyword evidence="2" id="KW-1185">Reference proteome</keyword>
<proteinExistence type="predicted"/>